<gene>
    <name evidence="1" type="ORF">BN961_00219</name>
</gene>
<protein>
    <submittedName>
        <fullName evidence="1">Uncharacterized protein</fullName>
    </submittedName>
</protein>
<name>A0A090N6H2_AFIFE</name>
<dbReference type="Proteomes" id="UP000035762">
    <property type="component" value="Unassembled WGS sequence"/>
</dbReference>
<organism evidence="1 2">
    <name type="scientific">Afipia felis</name>
    <name type="common">Cat scratch disease bacillus</name>
    <dbReference type="NCBI Taxonomy" id="1035"/>
    <lineage>
        <taxon>Bacteria</taxon>
        <taxon>Pseudomonadati</taxon>
        <taxon>Pseudomonadota</taxon>
        <taxon>Alphaproteobacteria</taxon>
        <taxon>Hyphomicrobiales</taxon>
        <taxon>Nitrobacteraceae</taxon>
        <taxon>Afipia</taxon>
    </lineage>
</organism>
<evidence type="ECO:0000313" key="1">
    <source>
        <dbReference type="EMBL" id="CEG06848.1"/>
    </source>
</evidence>
<proteinExistence type="predicted"/>
<evidence type="ECO:0000313" key="2">
    <source>
        <dbReference type="Proteomes" id="UP000035762"/>
    </source>
</evidence>
<sequence>MVDLSARKLCIAWKASADKSEITVIRFVSVRRSQECQDWRASINTMETAINVIIKFKVEAMLGRFIKCPQALNWNGAANGMAYATVR</sequence>
<reference evidence="1 2" key="1">
    <citation type="journal article" date="2014" name="Genome Announc.">
        <title>Genome Sequence of Afipia felis Strain 76713, Isolated in Hospital Water Using an Amoeba Co-Culture Procedure.</title>
        <authorList>
            <person name="Benamar S."/>
            <person name="La Scola B."/>
            <person name="Croce O."/>
        </authorList>
    </citation>
    <scope>NUCLEOTIDE SEQUENCE [LARGE SCALE GENOMIC DNA]</scope>
    <source>
        <strain evidence="1 2">76713</strain>
    </source>
</reference>
<accession>A0A090N6H2</accession>
<dbReference type="EMBL" id="CCAZ020000001">
    <property type="protein sequence ID" value="CEG06848.1"/>
    <property type="molecule type" value="Genomic_DNA"/>
</dbReference>
<keyword evidence="2" id="KW-1185">Reference proteome</keyword>
<dbReference type="AlphaFoldDB" id="A0A090N6H2"/>
<comment type="caution">
    <text evidence="1">The sequence shown here is derived from an EMBL/GenBank/DDBJ whole genome shotgun (WGS) entry which is preliminary data.</text>
</comment>